<keyword evidence="1" id="KW-0472">Membrane</keyword>
<feature type="transmembrane region" description="Helical" evidence="1">
    <location>
        <begin position="38"/>
        <end position="58"/>
    </location>
</feature>
<dbReference type="AlphaFoldDB" id="A0A1S6QH06"/>
<sequence length="60" mass="6383">MDRNMVISLIGLFTLIFGTILAGIVANWGIGEMLPELASFGVAALIAVGIAKASHLRYKH</sequence>
<protein>
    <submittedName>
        <fullName evidence="2">Uncharacterized protein</fullName>
    </submittedName>
</protein>
<dbReference type="OrthoDB" id="2327757at2"/>
<dbReference type="RefSeq" id="WP_035166157.1">
    <property type="nucleotide sequence ID" value="NZ_CP018906.1"/>
</dbReference>
<keyword evidence="1" id="KW-1133">Transmembrane helix</keyword>
<accession>A0A1S6QH06</accession>
<proteinExistence type="predicted"/>
<dbReference type="eggNOG" id="ENOG5030AY0">
    <property type="taxonomic scope" value="Bacteria"/>
</dbReference>
<keyword evidence="3" id="KW-1185">Reference proteome</keyword>
<name>A0A1S6QH06_9LACO</name>
<organism evidence="2 3">
    <name type="scientific">Lentilactobacillus curieae</name>
    <dbReference type="NCBI Taxonomy" id="1138822"/>
    <lineage>
        <taxon>Bacteria</taxon>
        <taxon>Bacillati</taxon>
        <taxon>Bacillota</taxon>
        <taxon>Bacilli</taxon>
        <taxon>Lactobacillales</taxon>
        <taxon>Lactobacillaceae</taxon>
        <taxon>Lentilactobacillus</taxon>
    </lineage>
</organism>
<dbReference type="KEGG" id="lcu:PL11_002600"/>
<dbReference type="Proteomes" id="UP000030361">
    <property type="component" value="Chromosome"/>
</dbReference>
<evidence type="ECO:0000256" key="1">
    <source>
        <dbReference type="SAM" id="Phobius"/>
    </source>
</evidence>
<evidence type="ECO:0000313" key="2">
    <source>
        <dbReference type="EMBL" id="AQW20880.1"/>
    </source>
</evidence>
<dbReference type="EMBL" id="CP018906">
    <property type="protein sequence ID" value="AQW20880.1"/>
    <property type="molecule type" value="Genomic_DNA"/>
</dbReference>
<evidence type="ECO:0000313" key="3">
    <source>
        <dbReference type="Proteomes" id="UP000030361"/>
    </source>
</evidence>
<keyword evidence="1" id="KW-0812">Transmembrane</keyword>
<reference evidence="2 3" key="1">
    <citation type="journal article" date="2015" name="Genome Announc.">
        <title>Genome Sequence of Lactobacillus curieae CCTCC M 2011381T, a Novel Producer of Gamma-aminobutyric Acid.</title>
        <authorList>
            <person name="Wang Y."/>
            <person name="Wang Y."/>
            <person name="Lang C."/>
            <person name="Wei D."/>
            <person name="Xu P."/>
            <person name="Xie J."/>
        </authorList>
    </citation>
    <scope>NUCLEOTIDE SEQUENCE [LARGE SCALE GENOMIC DNA]</scope>
    <source>
        <strain evidence="2 3">CCTCC M 2011381</strain>
    </source>
</reference>
<gene>
    <name evidence="2" type="ORF">PL11_002600</name>
</gene>